<dbReference type="InterPro" id="IPR035919">
    <property type="entry name" value="EAL_sf"/>
</dbReference>
<feature type="transmembrane region" description="Helical" evidence="1">
    <location>
        <begin position="112"/>
        <end position="132"/>
    </location>
</feature>
<dbReference type="PROSITE" id="PS50887">
    <property type="entry name" value="GGDEF"/>
    <property type="match status" value="1"/>
</dbReference>
<comment type="caution">
    <text evidence="4">The sequence shown here is derived from an EMBL/GenBank/DDBJ whole genome shotgun (WGS) entry which is preliminary data.</text>
</comment>
<feature type="domain" description="EAL" evidence="2">
    <location>
        <begin position="386"/>
        <end position="635"/>
    </location>
</feature>
<dbReference type="SMART" id="SM00052">
    <property type="entry name" value="EAL"/>
    <property type="match status" value="1"/>
</dbReference>
<evidence type="ECO:0000259" key="2">
    <source>
        <dbReference type="PROSITE" id="PS50883"/>
    </source>
</evidence>
<dbReference type="PANTHER" id="PTHR44757:SF2">
    <property type="entry name" value="BIOFILM ARCHITECTURE MAINTENANCE PROTEIN MBAA"/>
    <property type="match status" value="1"/>
</dbReference>
<accession>A0ABV7X1D2</accession>
<dbReference type="NCBIfam" id="TIGR00254">
    <property type="entry name" value="GGDEF"/>
    <property type="match status" value="1"/>
</dbReference>
<proteinExistence type="predicted"/>
<dbReference type="Proteomes" id="UP001595613">
    <property type="component" value="Unassembled WGS sequence"/>
</dbReference>
<dbReference type="InterPro" id="IPR029787">
    <property type="entry name" value="Nucleotide_cyclase"/>
</dbReference>
<feature type="transmembrane region" description="Helical" evidence="1">
    <location>
        <begin position="163"/>
        <end position="182"/>
    </location>
</feature>
<keyword evidence="1" id="KW-1133">Transmembrane helix</keyword>
<keyword evidence="5" id="KW-1185">Reference proteome</keyword>
<feature type="domain" description="GGDEF" evidence="3">
    <location>
        <begin position="245"/>
        <end position="377"/>
    </location>
</feature>
<evidence type="ECO:0000313" key="4">
    <source>
        <dbReference type="EMBL" id="MFC3704611.1"/>
    </source>
</evidence>
<dbReference type="Pfam" id="PF00990">
    <property type="entry name" value="GGDEF"/>
    <property type="match status" value="1"/>
</dbReference>
<keyword evidence="1" id="KW-0472">Membrane</keyword>
<dbReference type="InterPro" id="IPR043128">
    <property type="entry name" value="Rev_trsase/Diguanyl_cyclase"/>
</dbReference>
<evidence type="ECO:0000259" key="3">
    <source>
        <dbReference type="PROSITE" id="PS50887"/>
    </source>
</evidence>
<dbReference type="Gene3D" id="3.20.20.450">
    <property type="entry name" value="EAL domain"/>
    <property type="match status" value="1"/>
</dbReference>
<reference evidence="5" key="1">
    <citation type="journal article" date="2019" name="Int. J. Syst. Evol. Microbiol.">
        <title>The Global Catalogue of Microorganisms (GCM) 10K type strain sequencing project: providing services to taxonomists for standard genome sequencing and annotation.</title>
        <authorList>
            <consortium name="The Broad Institute Genomics Platform"/>
            <consortium name="The Broad Institute Genome Sequencing Center for Infectious Disease"/>
            <person name="Wu L."/>
            <person name="Ma J."/>
        </authorList>
    </citation>
    <scope>NUCLEOTIDE SEQUENCE [LARGE SCALE GENOMIC DNA]</scope>
    <source>
        <strain evidence="5">KCTC 42281</strain>
    </source>
</reference>
<dbReference type="CDD" id="cd01949">
    <property type="entry name" value="GGDEF"/>
    <property type="match status" value="1"/>
</dbReference>
<gene>
    <name evidence="4" type="ORF">ACFOOL_07560</name>
</gene>
<dbReference type="EMBL" id="JBHRYD010000005">
    <property type="protein sequence ID" value="MFC3704611.1"/>
    <property type="molecule type" value="Genomic_DNA"/>
</dbReference>
<feature type="transmembrane region" description="Helical" evidence="1">
    <location>
        <begin position="139"/>
        <end position="157"/>
    </location>
</feature>
<dbReference type="InterPro" id="IPR000160">
    <property type="entry name" value="GGDEF_dom"/>
</dbReference>
<dbReference type="CDD" id="cd01948">
    <property type="entry name" value="EAL"/>
    <property type="match status" value="1"/>
</dbReference>
<sequence>MSFPPDTPELVLAQWRAVSRQVPLLYAMLMCNTLIVAWTHFEVAPTALAVHIPAALTALCIIRAVQWWRSQDSPITVEQARRGLGAMVWIAAAMALGFVAWSFSLFPYGDAYLRSQIAFFLGITTIGCMFCLMHVRAAALAVGLCALVPFFVFFLAWGEQTLIAIAVNMVLVIAGLLVILLANNRDFAALVASRSDMARRQAETQRLFDENYRLANIDSLTNLPNRRSFERRLTLALRQAEDAGQSVAAARLDLDRFKSVNEIFGQLAGDRVLIEVARRLDALCQPDIFVARMGGNSFGLVLPGPVDDETLARHGEKFCEAMRETFELPEGVVRLSASVGLAASRPGDTPHELFERADNAASIAKREARGAAVVFAERHWREIDQARRMEHLLHTADLDEEIYVLLQPQFDISLGATTGFEALARWRSPVLGEISPAQFIPLAERSGQIGRITRAVLRKALAASAHLPRSLRLSVNLSAHDIGSSTAIEQIVALVAAHGSPCRIDFEITETAVMRDLKQANQSLLALLGLGARIALDDFGTGHSSLTHVQKLPLHRIKIDRSFVVEVTSDPASRAIVKTMIDLSRNLGISCVFEGIETEEQLEALVALGGHVMQGYLFGRPMRPEEVGEYLSRERSLRQLETRAVSRG</sequence>
<dbReference type="Gene3D" id="3.30.70.270">
    <property type="match status" value="1"/>
</dbReference>
<protein>
    <submittedName>
        <fullName evidence="4">Bifunctional diguanylate cyclase/phosphodiesterase</fullName>
    </submittedName>
</protein>
<dbReference type="InterPro" id="IPR052155">
    <property type="entry name" value="Biofilm_reg_signaling"/>
</dbReference>
<organism evidence="4 5">
    <name type="scientific">Devosia honganensis</name>
    <dbReference type="NCBI Taxonomy" id="1610527"/>
    <lineage>
        <taxon>Bacteria</taxon>
        <taxon>Pseudomonadati</taxon>
        <taxon>Pseudomonadota</taxon>
        <taxon>Alphaproteobacteria</taxon>
        <taxon>Hyphomicrobiales</taxon>
        <taxon>Devosiaceae</taxon>
        <taxon>Devosia</taxon>
    </lineage>
</organism>
<keyword evidence="1" id="KW-0812">Transmembrane</keyword>
<feature type="transmembrane region" description="Helical" evidence="1">
    <location>
        <begin position="47"/>
        <end position="65"/>
    </location>
</feature>
<dbReference type="InterPro" id="IPR001633">
    <property type="entry name" value="EAL_dom"/>
</dbReference>
<dbReference type="Pfam" id="PF00563">
    <property type="entry name" value="EAL"/>
    <property type="match status" value="1"/>
</dbReference>
<dbReference type="SUPFAM" id="SSF141868">
    <property type="entry name" value="EAL domain-like"/>
    <property type="match status" value="1"/>
</dbReference>
<dbReference type="RefSeq" id="WP_380096335.1">
    <property type="nucleotide sequence ID" value="NZ_JBHRYD010000005.1"/>
</dbReference>
<dbReference type="SMART" id="SM00267">
    <property type="entry name" value="GGDEF"/>
    <property type="match status" value="1"/>
</dbReference>
<name>A0ABV7X1D2_9HYPH</name>
<dbReference type="SUPFAM" id="SSF55073">
    <property type="entry name" value="Nucleotide cyclase"/>
    <property type="match status" value="1"/>
</dbReference>
<dbReference type="PROSITE" id="PS50883">
    <property type="entry name" value="EAL"/>
    <property type="match status" value="1"/>
</dbReference>
<evidence type="ECO:0000313" key="5">
    <source>
        <dbReference type="Proteomes" id="UP001595613"/>
    </source>
</evidence>
<dbReference type="PANTHER" id="PTHR44757">
    <property type="entry name" value="DIGUANYLATE CYCLASE DGCP"/>
    <property type="match status" value="1"/>
</dbReference>
<evidence type="ECO:0000256" key="1">
    <source>
        <dbReference type="SAM" id="Phobius"/>
    </source>
</evidence>
<feature type="transmembrane region" description="Helical" evidence="1">
    <location>
        <begin position="86"/>
        <end position="106"/>
    </location>
</feature>